<name>T0KQE7_9BACT</name>
<dbReference type="Proteomes" id="UP000015520">
    <property type="component" value="Unassembled WGS sequence"/>
</dbReference>
<reference evidence="1 2" key="1">
    <citation type="submission" date="2013-07" db="EMBL/GenBank/DDBJ databases">
        <title>Sulfurimonas hongkongensis AST-10 Genome Sequencing.</title>
        <authorList>
            <person name="Cai L."/>
            <person name="Zhang T."/>
        </authorList>
    </citation>
    <scope>NUCLEOTIDE SEQUENCE [LARGE SCALE GENOMIC DNA]</scope>
    <source>
        <strain evidence="1 2">AST-10</strain>
    </source>
</reference>
<dbReference type="STRING" id="1172190.M947_08365"/>
<evidence type="ECO:0000313" key="1">
    <source>
        <dbReference type="EMBL" id="EQB39159.1"/>
    </source>
</evidence>
<dbReference type="PATRIC" id="fig|1172190.3.peg.1610"/>
<dbReference type="AlphaFoldDB" id="T0KQE7"/>
<protein>
    <submittedName>
        <fullName evidence="1">Uncharacterized protein</fullName>
    </submittedName>
</protein>
<organism evidence="1 2">
    <name type="scientific">Sulfurimonas hongkongensis</name>
    <dbReference type="NCBI Taxonomy" id="1172190"/>
    <lineage>
        <taxon>Bacteria</taxon>
        <taxon>Pseudomonadati</taxon>
        <taxon>Campylobacterota</taxon>
        <taxon>Epsilonproteobacteria</taxon>
        <taxon>Campylobacterales</taxon>
        <taxon>Sulfurimonadaceae</taxon>
        <taxon>Sulfurimonas</taxon>
    </lineage>
</organism>
<accession>T0KQE7</accession>
<keyword evidence="2" id="KW-1185">Reference proteome</keyword>
<proteinExistence type="predicted"/>
<evidence type="ECO:0000313" key="2">
    <source>
        <dbReference type="Proteomes" id="UP000015520"/>
    </source>
</evidence>
<dbReference type="EMBL" id="AUPZ01000010">
    <property type="protein sequence ID" value="EQB39159.1"/>
    <property type="molecule type" value="Genomic_DNA"/>
</dbReference>
<gene>
    <name evidence="1" type="ORF">M947_08365</name>
</gene>
<dbReference type="OrthoDB" id="5334656at2"/>
<sequence length="92" mass="10586">MKNTLEQKCKQILIDEGIDETSTIDFEVNEKIHTLSFTYIIETFMSASEESRLVFYSALKKSVDAKDMGVDRFFEGMGQLLLMTHLSKKIEV</sequence>
<comment type="caution">
    <text evidence="1">The sequence shown here is derived from an EMBL/GenBank/DDBJ whole genome shotgun (WGS) entry which is preliminary data.</text>
</comment>
<dbReference type="RefSeq" id="WP_021287923.1">
    <property type="nucleotide sequence ID" value="NZ_AUPZ01000010.1"/>
</dbReference>